<keyword evidence="2" id="KW-0813">Transport</keyword>
<feature type="transmembrane region" description="Helical" evidence="6">
    <location>
        <begin position="389"/>
        <end position="408"/>
    </location>
</feature>
<feature type="transmembrane region" description="Helical" evidence="6">
    <location>
        <begin position="358"/>
        <end position="377"/>
    </location>
</feature>
<dbReference type="PIRSF" id="PIRSF006060">
    <property type="entry name" value="AA_transporter"/>
    <property type="match status" value="1"/>
</dbReference>
<evidence type="ECO:0000256" key="5">
    <source>
        <dbReference type="ARBA" id="ARBA00023136"/>
    </source>
</evidence>
<dbReference type="PANTHER" id="PTHR43495:SF5">
    <property type="entry name" value="GAMMA-AMINOBUTYRIC ACID PERMEASE"/>
    <property type="match status" value="1"/>
</dbReference>
<dbReference type="GO" id="GO:0016020">
    <property type="term" value="C:membrane"/>
    <property type="evidence" value="ECO:0007669"/>
    <property type="project" value="UniProtKB-SubCell"/>
</dbReference>
<dbReference type="KEGG" id="asz:ASN_2598"/>
<dbReference type="AlphaFoldDB" id="A0A0U5EZ82"/>
<dbReference type="Pfam" id="PF00324">
    <property type="entry name" value="AA_permease"/>
    <property type="match status" value="1"/>
</dbReference>
<evidence type="ECO:0000256" key="1">
    <source>
        <dbReference type="ARBA" id="ARBA00004141"/>
    </source>
</evidence>
<keyword evidence="9" id="KW-1185">Reference proteome</keyword>
<feature type="transmembrane region" description="Helical" evidence="6">
    <location>
        <begin position="414"/>
        <end position="431"/>
    </location>
</feature>
<feature type="transmembrane region" description="Helical" evidence="6">
    <location>
        <begin position="332"/>
        <end position="352"/>
    </location>
</feature>
<evidence type="ECO:0000313" key="8">
    <source>
        <dbReference type="EMBL" id="CEF41879.1"/>
    </source>
</evidence>
<dbReference type="Proteomes" id="UP000056109">
    <property type="component" value="Chromosome I"/>
</dbReference>
<evidence type="ECO:0000313" key="9">
    <source>
        <dbReference type="Proteomes" id="UP000056109"/>
    </source>
</evidence>
<dbReference type="GO" id="GO:0055085">
    <property type="term" value="P:transmembrane transport"/>
    <property type="evidence" value="ECO:0007669"/>
    <property type="project" value="InterPro"/>
</dbReference>
<feature type="transmembrane region" description="Helical" evidence="6">
    <location>
        <begin position="50"/>
        <end position="69"/>
    </location>
</feature>
<evidence type="ECO:0000256" key="2">
    <source>
        <dbReference type="ARBA" id="ARBA00022448"/>
    </source>
</evidence>
<proteinExistence type="predicted"/>
<dbReference type="EMBL" id="LN606600">
    <property type="protein sequence ID" value="CEF41879.1"/>
    <property type="molecule type" value="Genomic_DNA"/>
</dbReference>
<evidence type="ECO:0000256" key="4">
    <source>
        <dbReference type="ARBA" id="ARBA00022989"/>
    </source>
</evidence>
<dbReference type="Gene3D" id="1.20.1740.10">
    <property type="entry name" value="Amino acid/polyamine transporter I"/>
    <property type="match status" value="1"/>
</dbReference>
<dbReference type="PATRIC" id="fig|446692.3.peg.2712"/>
<gene>
    <name evidence="8" type="primary">gabP</name>
    <name evidence="8" type="ORF">ASN_2598</name>
</gene>
<dbReference type="InterPro" id="IPR004841">
    <property type="entry name" value="AA-permease/SLC12A_dom"/>
</dbReference>
<feature type="transmembrane region" description="Helical" evidence="6">
    <location>
        <begin position="282"/>
        <end position="311"/>
    </location>
</feature>
<organism evidence="8 9">
    <name type="scientific">Acetobacter senegalensis</name>
    <dbReference type="NCBI Taxonomy" id="446692"/>
    <lineage>
        <taxon>Bacteria</taxon>
        <taxon>Pseudomonadati</taxon>
        <taxon>Pseudomonadota</taxon>
        <taxon>Alphaproteobacteria</taxon>
        <taxon>Acetobacterales</taxon>
        <taxon>Acetobacteraceae</taxon>
        <taxon>Acetobacter</taxon>
    </lineage>
</organism>
<sequence>MIMYDNDPPHGNELSSNLQSKHVVMIALGGVIGAGFFVGSSTAIAQAGPIVLLAYAVAGILVFFVNVMMKDLALYFPGKQSFLGHIELTLGGRAAFLAAWSYWLIWVTVVAIEAIAMANILSVFIDFPKTPIELTFIFIITVMNCLSVENYGFLEYVLSFIKIAAILLFLIICMGYVCNDFSIVKKNLLVSQGIAPNGWISMVCAIPTIVFSMGGSEIATIAAVESGEDRKSISNSIKSVALRIGGLYLTSIVFIIICIPWTSIKSGHSPFLEVLKQIGIPYAQILMACVIFIAALSALNSGVYVTSRVLHNLAVSGNSLKYFEKTSDKNKIPLRALIFSSLTSSIILLSSFFSYSEIFSVLMRATGIFTIFNYFLIALAARKIKNNNYYAYFSIFLLCSILFFMSLVEDMRGDILIGLIAYSIILFMLFIKERVVTANNIRRS</sequence>
<evidence type="ECO:0000256" key="6">
    <source>
        <dbReference type="SAM" id="Phobius"/>
    </source>
</evidence>
<keyword evidence="4 6" id="KW-1133">Transmembrane helix</keyword>
<feature type="transmembrane region" description="Helical" evidence="6">
    <location>
        <begin position="160"/>
        <end position="178"/>
    </location>
</feature>
<accession>A0A0U5EZ82</accession>
<keyword evidence="5 6" id="KW-0472">Membrane</keyword>
<evidence type="ECO:0000256" key="3">
    <source>
        <dbReference type="ARBA" id="ARBA00022692"/>
    </source>
</evidence>
<feature type="transmembrane region" description="Helical" evidence="6">
    <location>
        <begin position="103"/>
        <end position="127"/>
    </location>
</feature>
<evidence type="ECO:0000259" key="7">
    <source>
        <dbReference type="Pfam" id="PF00324"/>
    </source>
</evidence>
<feature type="domain" description="Amino acid permease/ SLC12A" evidence="7">
    <location>
        <begin position="22"/>
        <end position="405"/>
    </location>
</feature>
<feature type="transmembrane region" description="Helical" evidence="6">
    <location>
        <begin position="240"/>
        <end position="262"/>
    </location>
</feature>
<reference evidence="9" key="1">
    <citation type="submission" date="2014-09" db="EMBL/GenBank/DDBJ databases">
        <authorList>
            <person name="Illeghems K.G."/>
        </authorList>
    </citation>
    <scope>NUCLEOTIDE SEQUENCE [LARGE SCALE GENOMIC DNA]</scope>
    <source>
        <strain evidence="9">108B</strain>
    </source>
</reference>
<feature type="transmembrane region" description="Helical" evidence="6">
    <location>
        <begin position="134"/>
        <end position="154"/>
    </location>
</feature>
<keyword evidence="3 6" id="KW-0812">Transmembrane</keyword>
<name>A0A0U5EZ82_9PROT</name>
<protein>
    <submittedName>
        <fullName evidence="8">Gamma-aminobutyrate permease</fullName>
    </submittedName>
</protein>
<dbReference type="PANTHER" id="PTHR43495">
    <property type="entry name" value="GABA PERMEASE"/>
    <property type="match status" value="1"/>
</dbReference>
<comment type="subcellular location">
    <subcellularLocation>
        <location evidence="1">Membrane</location>
        <topology evidence="1">Multi-pass membrane protein</topology>
    </subcellularLocation>
</comment>
<feature type="transmembrane region" description="Helical" evidence="6">
    <location>
        <begin position="20"/>
        <end position="38"/>
    </location>
</feature>